<dbReference type="STRING" id="560819.SAMN05428998_110133"/>
<sequence>MSDDPPRVIRFPQSRVPGRSRSRPVKELGVTPLARQIDPTDRGLRGHWCSRCWGVWYGRAGEVECPVCGNRHG</sequence>
<keyword evidence="3" id="KW-1185">Reference proteome</keyword>
<proteinExistence type="predicted"/>
<dbReference type="AlphaFoldDB" id="A0A1Y6BXW4"/>
<evidence type="ECO:0000313" key="3">
    <source>
        <dbReference type="Proteomes" id="UP000192917"/>
    </source>
</evidence>
<dbReference type="Proteomes" id="UP000192917">
    <property type="component" value="Unassembled WGS sequence"/>
</dbReference>
<dbReference type="EMBL" id="FWZX01000010">
    <property type="protein sequence ID" value="SMF30881.1"/>
    <property type="molecule type" value="Genomic_DNA"/>
</dbReference>
<dbReference type="RefSeq" id="WP_200808509.1">
    <property type="nucleotide sequence ID" value="NZ_FWZX01000010.1"/>
</dbReference>
<name>A0A1Y6BXW4_9PROT</name>
<evidence type="ECO:0000256" key="1">
    <source>
        <dbReference type="SAM" id="MobiDB-lite"/>
    </source>
</evidence>
<evidence type="ECO:0000313" key="2">
    <source>
        <dbReference type="EMBL" id="SMF30881.1"/>
    </source>
</evidence>
<protein>
    <submittedName>
        <fullName evidence="2">Uncharacterized protein</fullName>
    </submittedName>
</protein>
<feature type="region of interest" description="Disordered" evidence="1">
    <location>
        <begin position="1"/>
        <end position="28"/>
    </location>
</feature>
<gene>
    <name evidence="2" type="ORF">SAMN05428998_110133</name>
</gene>
<reference evidence="2 3" key="1">
    <citation type="submission" date="2017-04" db="EMBL/GenBank/DDBJ databases">
        <authorList>
            <person name="Afonso C.L."/>
            <person name="Miller P.J."/>
            <person name="Scott M.A."/>
            <person name="Spackman E."/>
            <person name="Goraichik I."/>
            <person name="Dimitrov K.M."/>
            <person name="Suarez D.L."/>
            <person name="Swayne D.E."/>
        </authorList>
    </citation>
    <scope>NUCLEOTIDE SEQUENCE [LARGE SCALE GENOMIC DNA]</scope>
    <source>
        <strain evidence="2 3">USBA 355</strain>
    </source>
</reference>
<organism evidence="2 3">
    <name type="scientific">Tistlia consotensis USBA 355</name>
    <dbReference type="NCBI Taxonomy" id="560819"/>
    <lineage>
        <taxon>Bacteria</taxon>
        <taxon>Pseudomonadati</taxon>
        <taxon>Pseudomonadota</taxon>
        <taxon>Alphaproteobacteria</taxon>
        <taxon>Rhodospirillales</taxon>
        <taxon>Rhodovibrionaceae</taxon>
        <taxon>Tistlia</taxon>
    </lineage>
</organism>
<accession>A0A1Y6BXW4</accession>